<gene>
    <name evidence="3" type="ORF">SAMN00768000_0275</name>
</gene>
<protein>
    <submittedName>
        <fullName evidence="3">Type IV leader peptidase family protein</fullName>
    </submittedName>
</protein>
<keyword evidence="1" id="KW-0812">Transmembrane</keyword>
<evidence type="ECO:0000259" key="2">
    <source>
        <dbReference type="Pfam" id="PF01478"/>
    </source>
</evidence>
<feature type="domain" description="Prepilin type IV endopeptidase peptidase" evidence="2">
    <location>
        <begin position="14"/>
        <end position="117"/>
    </location>
</feature>
<dbReference type="Gene3D" id="1.20.120.1220">
    <property type="match status" value="1"/>
</dbReference>
<dbReference type="GO" id="GO:0016020">
    <property type="term" value="C:membrane"/>
    <property type="evidence" value="ECO:0007669"/>
    <property type="project" value="InterPro"/>
</dbReference>
<reference evidence="4" key="1">
    <citation type="submission" date="2017-04" db="EMBL/GenBank/DDBJ databases">
        <authorList>
            <person name="Varghese N."/>
            <person name="Submissions S."/>
        </authorList>
    </citation>
    <scope>NUCLEOTIDE SEQUENCE [LARGE SCALE GENOMIC DNA]</scope>
    <source>
        <strain evidence="4">DSM 9293</strain>
    </source>
</reference>
<organism evidence="3 4">
    <name type="scientific">Sulfobacillus thermosulfidooxidans (strain DSM 9293 / VKM B-1269 / AT-1)</name>
    <dbReference type="NCBI Taxonomy" id="929705"/>
    <lineage>
        <taxon>Bacteria</taxon>
        <taxon>Bacillati</taxon>
        <taxon>Bacillota</taxon>
        <taxon>Clostridia</taxon>
        <taxon>Eubacteriales</taxon>
        <taxon>Clostridiales Family XVII. Incertae Sedis</taxon>
        <taxon>Sulfobacillus</taxon>
    </lineage>
</organism>
<dbReference type="Pfam" id="PF01478">
    <property type="entry name" value="Peptidase_A24"/>
    <property type="match status" value="1"/>
</dbReference>
<dbReference type="InterPro" id="IPR000045">
    <property type="entry name" value="Prepilin_IV_endopep_pep"/>
</dbReference>
<evidence type="ECO:0000256" key="1">
    <source>
        <dbReference type="SAM" id="Phobius"/>
    </source>
</evidence>
<sequence length="153" mass="16615">MGSFSAFWGLTGAWILLIAAQVWSDARHRQLPFEWTGLAGLVGLITFAVVHPVVHGAIWIGHVAAALGWGGLGWGLWVLGFLGLGDAATFAIFGLLFGAGLTLLVVAASYGLIGWLVIVWRGVFRRPVPDAWPFGVFLWPLSLGAWIWMWIPH</sequence>
<keyword evidence="4" id="KW-1185">Reference proteome</keyword>
<feature type="transmembrane region" description="Helical" evidence="1">
    <location>
        <begin position="6"/>
        <end position="23"/>
    </location>
</feature>
<accession>A0A1W1W701</accession>
<dbReference type="RefSeq" id="WP_084660792.1">
    <property type="nucleotide sequence ID" value="NZ_FWWY01000001.1"/>
</dbReference>
<evidence type="ECO:0000313" key="3">
    <source>
        <dbReference type="EMBL" id="SMC02064.1"/>
    </source>
</evidence>
<feature type="transmembrane region" description="Helical" evidence="1">
    <location>
        <begin position="60"/>
        <end position="84"/>
    </location>
</feature>
<dbReference type="Proteomes" id="UP000192660">
    <property type="component" value="Unassembled WGS sequence"/>
</dbReference>
<keyword evidence="1" id="KW-0472">Membrane</keyword>
<proteinExistence type="predicted"/>
<evidence type="ECO:0000313" key="4">
    <source>
        <dbReference type="Proteomes" id="UP000192660"/>
    </source>
</evidence>
<dbReference type="EMBL" id="FWWY01000001">
    <property type="protein sequence ID" value="SMC02064.1"/>
    <property type="molecule type" value="Genomic_DNA"/>
</dbReference>
<dbReference type="GO" id="GO:0004190">
    <property type="term" value="F:aspartic-type endopeptidase activity"/>
    <property type="evidence" value="ECO:0007669"/>
    <property type="project" value="InterPro"/>
</dbReference>
<keyword evidence="1" id="KW-1133">Transmembrane helix</keyword>
<feature type="transmembrane region" description="Helical" evidence="1">
    <location>
        <begin position="91"/>
        <end position="120"/>
    </location>
</feature>
<name>A0A1W1W701_SULTA</name>
<feature type="transmembrane region" description="Helical" evidence="1">
    <location>
        <begin position="35"/>
        <end position="54"/>
    </location>
</feature>
<dbReference type="AlphaFoldDB" id="A0A1W1W701"/>
<feature type="transmembrane region" description="Helical" evidence="1">
    <location>
        <begin position="132"/>
        <end position="151"/>
    </location>
</feature>